<evidence type="ECO:0000313" key="2">
    <source>
        <dbReference type="Proteomes" id="UP000286402"/>
    </source>
</evidence>
<dbReference type="AlphaFoldDB" id="A0A420FAS5"/>
<accession>A0A420FAS5</accession>
<sequence>MIAKTLKFHLLGICLLFSVGLLFAQKQYDSYSGLVMAGYQGWFNSPTDGADRGWYHYRGKNGFQPGSTNIDFWPDVSAYQITYDSPFMTKDGKPAKLYSAHDYSSVNLHFKWMQQYGIDGVFMQRFVGEIANPSGRNHFNTVLTSAIRSANEFDRAICVMYDLSGIKDGDDKILMDDVAALEKEWNLKKRDRAKTYLFHHGKPLIAVWGIGFNDGRKYNLKTAERIVNYLKQNGYSVLIGVPTYWRELRQDTESDPFLHELIKKSDIIMPWFVGRYNQAGFDQFKSLIKDDMDWCKQHQIDYAPLCFPGFSWTNMTGSSRAFVPRDSGNFLWKQLQYNLSVGAQMLYIAMFDEVDEGTAIFKTLHQKDVPLNGTGSFVGIEDNLPNDHYLWLTGQASKYLKTKTSAPVKQPKRN</sequence>
<dbReference type="Gene3D" id="3.20.20.80">
    <property type="entry name" value="Glycosidases"/>
    <property type="match status" value="1"/>
</dbReference>
<comment type="caution">
    <text evidence="1">The sequence shown here is derived from an EMBL/GenBank/DDBJ whole genome shotgun (WGS) entry which is preliminary data.</text>
</comment>
<dbReference type="RefSeq" id="WP_120336605.1">
    <property type="nucleotide sequence ID" value="NZ_MCAQ01000030.1"/>
</dbReference>
<gene>
    <name evidence="1" type="ORF">BCY89_19925</name>
</gene>
<proteinExistence type="predicted"/>
<keyword evidence="2" id="KW-1185">Reference proteome</keyword>
<dbReference type="EMBL" id="MCAQ01000030">
    <property type="protein sequence ID" value="RKF30078.1"/>
    <property type="molecule type" value="Genomic_DNA"/>
</dbReference>
<evidence type="ECO:0000313" key="1">
    <source>
        <dbReference type="EMBL" id="RKF30078.1"/>
    </source>
</evidence>
<dbReference type="CDD" id="cd11576">
    <property type="entry name" value="GH99_GH71_like_2"/>
    <property type="match status" value="1"/>
</dbReference>
<name>A0A420FAS5_9SPHI</name>
<organism evidence="1 2">
    <name type="scientific">Sphingobacterium siyangense</name>
    <dbReference type="NCBI Taxonomy" id="459529"/>
    <lineage>
        <taxon>Bacteria</taxon>
        <taxon>Pseudomonadati</taxon>
        <taxon>Bacteroidota</taxon>
        <taxon>Sphingobacteriia</taxon>
        <taxon>Sphingobacteriales</taxon>
        <taxon>Sphingobacteriaceae</taxon>
        <taxon>Sphingobacterium</taxon>
    </lineage>
</organism>
<protein>
    <submittedName>
        <fullName evidence="1">Xylosidase</fullName>
    </submittedName>
</protein>
<dbReference type="Proteomes" id="UP000286402">
    <property type="component" value="Unassembled WGS sequence"/>
</dbReference>
<reference evidence="1 2" key="1">
    <citation type="submission" date="2016-07" db="EMBL/GenBank/DDBJ databases">
        <title>Genome analysis of Sphingobacterium siyangense T12B17.</title>
        <authorList>
            <person name="Xu D."/>
            <person name="Su Y."/>
            <person name="Zheng S."/>
        </authorList>
    </citation>
    <scope>NUCLEOTIDE SEQUENCE [LARGE SCALE GENOMIC DNA]</scope>
    <source>
        <strain evidence="1 2">T12B17</strain>
    </source>
</reference>